<dbReference type="KEGG" id="syc:syc1115_d"/>
<dbReference type="PANTHER" id="PTHR43418">
    <property type="entry name" value="MULTIFUNCTIONAL TRYPTOPHAN BIOSYNTHESIS PROTEIN-RELATED"/>
    <property type="match status" value="1"/>
</dbReference>
<protein>
    <submittedName>
        <fullName evidence="3">Anthranilate synthase component II</fullName>
    </submittedName>
</protein>
<dbReference type="GO" id="GO:0005829">
    <property type="term" value="C:cytosol"/>
    <property type="evidence" value="ECO:0007669"/>
    <property type="project" value="TreeGrafter"/>
</dbReference>
<dbReference type="Pfam" id="PF00117">
    <property type="entry name" value="GATase"/>
    <property type="match status" value="1"/>
</dbReference>
<dbReference type="AlphaFoldDB" id="A0A0H3K598"/>
<evidence type="ECO:0000256" key="1">
    <source>
        <dbReference type="ARBA" id="ARBA00022962"/>
    </source>
</evidence>
<accession>A0A0H3K598</accession>
<dbReference type="GO" id="GO:0004049">
    <property type="term" value="F:anthranilate synthase activity"/>
    <property type="evidence" value="ECO:0007669"/>
    <property type="project" value="TreeGrafter"/>
</dbReference>
<dbReference type="Proteomes" id="UP000001175">
    <property type="component" value="Chromosome"/>
</dbReference>
<dbReference type="InterPro" id="IPR050472">
    <property type="entry name" value="Anth_synth/Amidotransfase"/>
</dbReference>
<dbReference type="InterPro" id="IPR006221">
    <property type="entry name" value="TrpG/PapA_dom"/>
</dbReference>
<evidence type="ECO:0000259" key="2">
    <source>
        <dbReference type="Pfam" id="PF00117"/>
    </source>
</evidence>
<gene>
    <name evidence="3" type="primary">trpG</name>
    <name evidence="3" type="ordered locus">syc1115_d</name>
</gene>
<dbReference type="RefSeq" id="WP_011243427.1">
    <property type="nucleotide sequence ID" value="NC_006576.1"/>
</dbReference>
<dbReference type="PROSITE" id="PS51273">
    <property type="entry name" value="GATASE_TYPE_1"/>
    <property type="match status" value="1"/>
</dbReference>
<dbReference type="EMBL" id="AP008231">
    <property type="protein sequence ID" value="BAD79305.1"/>
    <property type="molecule type" value="Genomic_DNA"/>
</dbReference>
<dbReference type="FunFam" id="3.40.50.880:FF:000003">
    <property type="entry name" value="Anthranilate synthase component II"/>
    <property type="match status" value="1"/>
</dbReference>
<evidence type="ECO:0000313" key="4">
    <source>
        <dbReference type="Proteomes" id="UP000001175"/>
    </source>
</evidence>
<dbReference type="GO" id="GO:0000162">
    <property type="term" value="P:L-tryptophan biosynthetic process"/>
    <property type="evidence" value="ECO:0007669"/>
    <property type="project" value="TreeGrafter"/>
</dbReference>
<name>A0A0H3K598_SYNP6</name>
<dbReference type="SUPFAM" id="SSF52317">
    <property type="entry name" value="Class I glutamine amidotransferase-like"/>
    <property type="match status" value="1"/>
</dbReference>
<dbReference type="CDD" id="cd01743">
    <property type="entry name" value="GATase1_Anthranilate_Synthase"/>
    <property type="match status" value="1"/>
</dbReference>
<dbReference type="PRINTS" id="PR00097">
    <property type="entry name" value="ANTSNTHASEII"/>
</dbReference>
<dbReference type="PRINTS" id="PR00099">
    <property type="entry name" value="CPSGATASE"/>
</dbReference>
<keyword evidence="1" id="KW-0315">Glutamine amidotransferase</keyword>
<dbReference type="PRINTS" id="PR00096">
    <property type="entry name" value="GATASE"/>
</dbReference>
<proteinExistence type="predicted"/>
<dbReference type="eggNOG" id="COG0512">
    <property type="taxonomic scope" value="Bacteria"/>
</dbReference>
<feature type="domain" description="Glutamine amidotransferase" evidence="2">
    <location>
        <begin position="3"/>
        <end position="194"/>
    </location>
</feature>
<dbReference type="GeneID" id="72429220"/>
<dbReference type="InterPro" id="IPR029062">
    <property type="entry name" value="Class_I_gatase-like"/>
</dbReference>
<dbReference type="NCBIfam" id="TIGR00566">
    <property type="entry name" value="trpG_papA"/>
    <property type="match status" value="1"/>
</dbReference>
<dbReference type="PANTHER" id="PTHR43418:SF4">
    <property type="entry name" value="MULTIFUNCTIONAL TRYPTOPHAN BIOSYNTHESIS PROTEIN"/>
    <property type="match status" value="1"/>
</dbReference>
<dbReference type="InterPro" id="IPR017926">
    <property type="entry name" value="GATASE"/>
</dbReference>
<reference evidence="3 4" key="1">
    <citation type="journal article" date="2007" name="Photosyn. Res.">
        <title>Complete nucleotide sequence of the freshwater unicellular cyanobacterium Synechococcus elongatus PCC 6301 chromosome: gene content and organization.</title>
        <authorList>
            <person name="Sugita C."/>
            <person name="Ogata K."/>
            <person name="Shikata M."/>
            <person name="Jikuya H."/>
            <person name="Takano J."/>
            <person name="Furumichi M."/>
            <person name="Kanehisa M."/>
            <person name="Omata T."/>
            <person name="Sugiura M."/>
            <person name="Sugita M."/>
        </authorList>
    </citation>
    <scope>NUCLEOTIDE SEQUENCE [LARGE SCALE GENOMIC DNA]</scope>
    <source>
        <strain evidence="4">ATCC 27144 / PCC 6301 / SAUG 1402/1</strain>
    </source>
</reference>
<sequence length="200" mass="21582">MLLVIDNYDSFTYNLVQYLGELASDYAIAQEIVVHRNDQIDLAGIAALKPDAIVISPGPGRPEDAGISMAAIAEFGPTTPILGVCLGHQSIGQVYGGQIVSAPELMHGKTSPVLHHDVGVFQGLDNPITATRYHSLVIDRDSCPADLEVTAWVEDGTIMGVRHRQYPHVEGVQFHPESVLTQSGKRMLANFLAKVPSPEC</sequence>
<evidence type="ECO:0000313" key="3">
    <source>
        <dbReference type="EMBL" id="BAD79305.1"/>
    </source>
</evidence>
<organism evidence="3 4">
    <name type="scientific">Synechococcus sp. (strain ATCC 27144 / PCC 6301 / SAUG 1402/1)</name>
    <name type="common">Anacystis nidulans</name>
    <dbReference type="NCBI Taxonomy" id="269084"/>
    <lineage>
        <taxon>Bacteria</taxon>
        <taxon>Bacillati</taxon>
        <taxon>Cyanobacteriota</taxon>
        <taxon>Cyanophyceae</taxon>
        <taxon>Synechococcales</taxon>
        <taxon>Synechococcaceae</taxon>
        <taxon>Synechococcus</taxon>
    </lineage>
</organism>
<dbReference type="Gene3D" id="3.40.50.880">
    <property type="match status" value="1"/>
</dbReference>